<dbReference type="KEGG" id="spse:SULPSESMR1_04788"/>
<dbReference type="RefSeq" id="WP_089422530.1">
    <property type="nucleotide sequence ID" value="NZ_CP022416.1"/>
</dbReference>
<name>A0A221K654_9RHOB</name>
<evidence type="ECO:0000313" key="1">
    <source>
        <dbReference type="EMBL" id="ASM74484.1"/>
    </source>
</evidence>
<dbReference type="Pfam" id="PF07237">
    <property type="entry name" value="DUF1428"/>
    <property type="match status" value="2"/>
</dbReference>
<protein>
    <submittedName>
        <fullName evidence="1">RNA signal recognition particle</fullName>
    </submittedName>
</protein>
<dbReference type="Proteomes" id="UP000199754">
    <property type="component" value="Plasmid pSMR1-1"/>
</dbReference>
<gene>
    <name evidence="1" type="ORF">SULPSESMR1_04788</name>
</gene>
<evidence type="ECO:0000313" key="2">
    <source>
        <dbReference type="Proteomes" id="UP000199754"/>
    </source>
</evidence>
<dbReference type="AlphaFoldDB" id="A0A221K654"/>
<keyword evidence="1" id="KW-0614">Plasmid</keyword>
<dbReference type="OrthoDB" id="9792392at2"/>
<proteinExistence type="predicted"/>
<dbReference type="Gene3D" id="3.30.70.100">
    <property type="match status" value="2"/>
</dbReference>
<organism evidence="1 2">
    <name type="scientific">Pseudosulfitobacter pseudonitzschiae</name>
    <dbReference type="NCBI Taxonomy" id="1402135"/>
    <lineage>
        <taxon>Bacteria</taxon>
        <taxon>Pseudomonadati</taxon>
        <taxon>Pseudomonadota</taxon>
        <taxon>Alphaproteobacteria</taxon>
        <taxon>Rhodobacterales</taxon>
        <taxon>Roseobacteraceae</taxon>
        <taxon>Pseudosulfitobacter</taxon>
    </lineage>
</organism>
<keyword evidence="2" id="KW-1185">Reference proteome</keyword>
<reference evidence="1 2" key="1">
    <citation type="submission" date="2017-07" db="EMBL/GenBank/DDBJ databases">
        <title>Genome Sequence of Sulfitobacter pseudonitzschiae Strain SMR1 Isolated from a culture of the Diatom Skeletonema marinoi.</title>
        <authorList>
            <person name="Topel M."/>
            <person name="Pinder M.I.M."/>
            <person name="Johansson O.N."/>
            <person name="Kourtchenko O."/>
            <person name="Godhe A."/>
            <person name="Clarke A.K."/>
        </authorList>
    </citation>
    <scope>NUCLEOTIDE SEQUENCE [LARGE SCALE GENOMIC DNA]</scope>
    <source>
        <strain evidence="1 2">SMR1</strain>
        <plasmid evidence="1 2">pSMR1-1</plasmid>
    </source>
</reference>
<accession>A0A221K654</accession>
<dbReference type="EMBL" id="CP022416">
    <property type="protein sequence ID" value="ASM74484.1"/>
    <property type="molecule type" value="Genomic_DNA"/>
</dbReference>
<geneLocation type="plasmid" evidence="1 2">
    <name>pSMR1-1</name>
</geneLocation>
<dbReference type="InterPro" id="IPR009874">
    <property type="entry name" value="DUF1428"/>
</dbReference>
<sequence>MTYLTGAVAAVPTANKDKYNDHVTAAWPLFKSYGATRMVENWGADVPKGKVTDFYGAVQAKEDETIVFSWIEWPDKATADASWGKMQDDPAMKDLPEMPFDGSRMVFGGFAPVYEAGTREGAGYYQGFLLAVPEKNKAPYAEMAHEGWKMFEKGGALGMIENWGEDVPHGKTTDFYRATKAEKGEVPVFSWTAWPDRATCDAAAKAMEAEMSDMDMSDMPFDGMRMMWAGFEPLFDSATKA</sequence>
<dbReference type="SUPFAM" id="SSF54909">
    <property type="entry name" value="Dimeric alpha+beta barrel"/>
    <property type="match status" value="2"/>
</dbReference>
<dbReference type="InterPro" id="IPR011008">
    <property type="entry name" value="Dimeric_a/b-barrel"/>
</dbReference>